<dbReference type="EMBL" id="JXTC01000084">
    <property type="protein sequence ID" value="PON90387.1"/>
    <property type="molecule type" value="Genomic_DNA"/>
</dbReference>
<feature type="non-terminal residue" evidence="2">
    <location>
        <position position="84"/>
    </location>
</feature>
<evidence type="ECO:0000313" key="3">
    <source>
        <dbReference type="Proteomes" id="UP000237000"/>
    </source>
</evidence>
<accession>A0A2P5EXX1</accession>
<sequence>MTQAQTQSQSLLSDQARSSESVVGLQIFDDCVIMTQNLGHCSWWQKGVGSLPRMKVVGGPRVASSSDPSAIHREQAKTIASLQR</sequence>
<comment type="caution">
    <text evidence="2">The sequence shown here is derived from an EMBL/GenBank/DDBJ whole genome shotgun (WGS) entry which is preliminary data.</text>
</comment>
<dbReference type="InParanoid" id="A0A2P5EXX1"/>
<evidence type="ECO:0000313" key="2">
    <source>
        <dbReference type="EMBL" id="PON90387.1"/>
    </source>
</evidence>
<proteinExistence type="predicted"/>
<keyword evidence="3" id="KW-1185">Reference proteome</keyword>
<dbReference type="AlphaFoldDB" id="A0A2P5EXX1"/>
<dbReference type="OrthoDB" id="10500057at2759"/>
<reference evidence="3" key="1">
    <citation type="submission" date="2016-06" db="EMBL/GenBank/DDBJ databases">
        <title>Parallel loss of symbiosis genes in relatives of nitrogen-fixing non-legume Parasponia.</title>
        <authorList>
            <person name="Van Velzen R."/>
            <person name="Holmer R."/>
            <person name="Bu F."/>
            <person name="Rutten L."/>
            <person name="Van Zeijl A."/>
            <person name="Liu W."/>
            <person name="Santuari L."/>
            <person name="Cao Q."/>
            <person name="Sharma T."/>
            <person name="Shen D."/>
            <person name="Roswanjaya Y."/>
            <person name="Wardhani T."/>
            <person name="Kalhor M.S."/>
            <person name="Jansen J."/>
            <person name="Van den Hoogen J."/>
            <person name="Gungor B."/>
            <person name="Hartog M."/>
            <person name="Hontelez J."/>
            <person name="Verver J."/>
            <person name="Yang W.-C."/>
            <person name="Schijlen E."/>
            <person name="Repin R."/>
            <person name="Schilthuizen M."/>
            <person name="Schranz E."/>
            <person name="Heidstra R."/>
            <person name="Miyata K."/>
            <person name="Fedorova E."/>
            <person name="Kohlen W."/>
            <person name="Bisseling T."/>
            <person name="Smit S."/>
            <person name="Geurts R."/>
        </authorList>
    </citation>
    <scope>NUCLEOTIDE SEQUENCE [LARGE SCALE GENOMIC DNA]</scope>
    <source>
        <strain evidence="3">cv. RG33-2</strain>
    </source>
</reference>
<feature type="region of interest" description="Disordered" evidence="1">
    <location>
        <begin position="59"/>
        <end position="84"/>
    </location>
</feature>
<evidence type="ECO:0000256" key="1">
    <source>
        <dbReference type="SAM" id="MobiDB-lite"/>
    </source>
</evidence>
<gene>
    <name evidence="2" type="ORF">TorRG33x02_138560</name>
</gene>
<name>A0A2P5EXX1_TREOI</name>
<organism evidence="2 3">
    <name type="scientific">Trema orientale</name>
    <name type="common">Charcoal tree</name>
    <name type="synonym">Celtis orientalis</name>
    <dbReference type="NCBI Taxonomy" id="63057"/>
    <lineage>
        <taxon>Eukaryota</taxon>
        <taxon>Viridiplantae</taxon>
        <taxon>Streptophyta</taxon>
        <taxon>Embryophyta</taxon>
        <taxon>Tracheophyta</taxon>
        <taxon>Spermatophyta</taxon>
        <taxon>Magnoliopsida</taxon>
        <taxon>eudicotyledons</taxon>
        <taxon>Gunneridae</taxon>
        <taxon>Pentapetalae</taxon>
        <taxon>rosids</taxon>
        <taxon>fabids</taxon>
        <taxon>Rosales</taxon>
        <taxon>Cannabaceae</taxon>
        <taxon>Trema</taxon>
    </lineage>
</organism>
<protein>
    <submittedName>
        <fullName evidence="2">Uncharacterized protein</fullName>
    </submittedName>
</protein>
<dbReference type="Proteomes" id="UP000237000">
    <property type="component" value="Unassembled WGS sequence"/>
</dbReference>